<proteinExistence type="predicted"/>
<keyword evidence="3" id="KW-1185">Reference proteome</keyword>
<dbReference type="Proteomes" id="UP001204798">
    <property type="component" value="Unassembled WGS sequence"/>
</dbReference>
<protein>
    <recommendedName>
        <fullName evidence="4">WYL domain-containing protein</fullName>
    </recommendedName>
</protein>
<name>A0ABT2EL39_9BACT</name>
<feature type="compositionally biased region" description="Basic and acidic residues" evidence="1">
    <location>
        <begin position="217"/>
        <end position="232"/>
    </location>
</feature>
<comment type="caution">
    <text evidence="2">The sequence shown here is derived from an EMBL/GenBank/DDBJ whole genome shotgun (WGS) entry which is preliminary data.</text>
</comment>
<evidence type="ECO:0000256" key="1">
    <source>
        <dbReference type="SAM" id="MobiDB-lite"/>
    </source>
</evidence>
<accession>A0ABT2EL39</accession>
<gene>
    <name evidence="2" type="ORF">M2350_001053</name>
</gene>
<dbReference type="RefSeq" id="WP_259094646.1">
    <property type="nucleotide sequence ID" value="NZ_CP130454.1"/>
</dbReference>
<dbReference type="EMBL" id="JANUCP010000002">
    <property type="protein sequence ID" value="MCS3918653.1"/>
    <property type="molecule type" value="Genomic_DNA"/>
</dbReference>
<reference evidence="2 3" key="1">
    <citation type="submission" date="2022-08" db="EMBL/GenBank/DDBJ databases">
        <title>Bacterial and archaeal communities from various locations to study Microbial Dark Matter (Phase II).</title>
        <authorList>
            <person name="Stepanauskas R."/>
        </authorList>
    </citation>
    <scope>NUCLEOTIDE SEQUENCE [LARGE SCALE GENOMIC DNA]</scope>
    <source>
        <strain evidence="2 3">PD1</strain>
    </source>
</reference>
<evidence type="ECO:0008006" key="4">
    <source>
        <dbReference type="Google" id="ProtNLM"/>
    </source>
</evidence>
<organism evidence="2 3">
    <name type="scientific">Candidatus Fervidibacter sacchari</name>
    <dbReference type="NCBI Taxonomy" id="1448929"/>
    <lineage>
        <taxon>Bacteria</taxon>
        <taxon>Candidatus Fervidibacterota</taxon>
        <taxon>Candidatus Fervidibacter</taxon>
    </lineage>
</organism>
<feature type="region of interest" description="Disordered" evidence="1">
    <location>
        <begin position="217"/>
        <end position="239"/>
    </location>
</feature>
<sequence>MKVINWKALQISEQDLKQALRDASDEQKLLKRIVIALFKQRDLWESRDDSVELFDPSRHYVQGQIVALPYREQDGDFDLWKIVTVRAVRNDENPIQGRFQVVEFEGELQKRVAGIDGAAMPPLQFPAEEKLEQVAEKIVTQHKADFERQLPFISENYRQALSELFQHNKLCSTETVTQTLKEKGFLRDWSEATQREVTEWLLRKECVRSPEGWMSREQAERSGLGREVKRGPDVPIIRDNQGEQNLDEIEEEAEPEIEQELVTDYAEELSEKPADPMLTMSLQDWRNLPPPTGPIKLPTLTYQHIVEAYFPLTSKLSHFFPPGPSVAIEIICMDNCFRFWVNREDRTLKAFNEDMAQFTETLRMHGIPAGTYLWLERIDEFRYRLFPRELYQPKTVRAKRMWLDEHRRLCCEEIDFTMRYEGDQYIVVAELRLEDLEALWAEARRAGMSILRAMCEAFQQIDPEGKGVHHTELFNAVFFRFRSCSPRTVLALLYRYQCFEALGNGRWRYLYGKPKIRKLPVRRPTIRIVGLPEFVLVGQRCDFTVRARQMRKVEVFAIFHDGSRKQIVWQSLDQEKVDISVSFTFEREGLWKVLAVGITEKGDKREVEKEVKVVLPLPKPMRWALDLVDNQGLTNNCGLLA</sequence>
<evidence type="ECO:0000313" key="3">
    <source>
        <dbReference type="Proteomes" id="UP001204798"/>
    </source>
</evidence>
<evidence type="ECO:0000313" key="2">
    <source>
        <dbReference type="EMBL" id="MCS3918653.1"/>
    </source>
</evidence>